<dbReference type="InterPro" id="IPR011059">
    <property type="entry name" value="Metal-dep_hydrolase_composite"/>
</dbReference>
<dbReference type="SUPFAM" id="SSF51338">
    <property type="entry name" value="Composite domain of metallo-dependent hydrolases"/>
    <property type="match status" value="1"/>
</dbReference>
<dbReference type="AlphaFoldDB" id="A0A3B0R1C7"/>
<dbReference type="EC" id="3.5.1.81" evidence="1"/>
<protein>
    <submittedName>
        <fullName evidence="1">N-acyl-D-amino-acid deacylase</fullName>
        <ecNumber evidence="1">3.5.1.81</ecNumber>
    </submittedName>
</protein>
<evidence type="ECO:0000313" key="1">
    <source>
        <dbReference type="EMBL" id="VAV85527.1"/>
    </source>
</evidence>
<name>A0A3B0R1C7_9ZZZZ</name>
<keyword evidence="1" id="KW-0378">Hydrolase</keyword>
<organism evidence="1">
    <name type="scientific">hydrothermal vent metagenome</name>
    <dbReference type="NCBI Taxonomy" id="652676"/>
    <lineage>
        <taxon>unclassified sequences</taxon>
        <taxon>metagenomes</taxon>
        <taxon>ecological metagenomes</taxon>
    </lineage>
</organism>
<accession>A0A3B0R1C7</accession>
<dbReference type="GO" id="GO:0047420">
    <property type="term" value="F:N-acyl-D-amino-acid deacylase activity"/>
    <property type="evidence" value="ECO:0007669"/>
    <property type="project" value="UniProtKB-EC"/>
</dbReference>
<dbReference type="InterPro" id="IPR032466">
    <property type="entry name" value="Metal_Hydrolase"/>
</dbReference>
<proteinExistence type="predicted"/>
<dbReference type="EMBL" id="UOEB01000232">
    <property type="protein sequence ID" value="VAV85527.1"/>
    <property type="molecule type" value="Genomic_DNA"/>
</dbReference>
<dbReference type="Gene3D" id="3.20.20.140">
    <property type="entry name" value="Metal-dependent hydrolases"/>
    <property type="match status" value="2"/>
</dbReference>
<sequence>VKEAIEIGRQAKLPIHISHIKCLGADVWAKSDEVIQLIDSGIAEGIEITANQYPYDASATGLRPAVVPRWAESGGLDSLLYRYDQSKLKQQILKETKINIARRGGPDKILITRVKDTNYLNKNLLEISKLLNTSPQKAVFKILQKGDAGITSFNMTSKDIINFMQQPWLVTGSDGGKNHPRRYGSFSRKYNKYVKEEKVISLARFINNSSSKTAEIIKIPKRGKLLVGYYADVIIFDAEKFKDKADYIHTNELSEGLRYSIINGKLTIDQGVFNAALNGRILSK</sequence>
<feature type="non-terminal residue" evidence="1">
    <location>
        <position position="1"/>
    </location>
</feature>
<reference evidence="1" key="1">
    <citation type="submission" date="2018-06" db="EMBL/GenBank/DDBJ databases">
        <authorList>
            <person name="Zhirakovskaya E."/>
        </authorList>
    </citation>
    <scope>NUCLEOTIDE SEQUENCE</scope>
</reference>
<dbReference type="SUPFAM" id="SSF51556">
    <property type="entry name" value="Metallo-dependent hydrolases"/>
    <property type="match status" value="1"/>
</dbReference>
<gene>
    <name evidence="1" type="ORF">MNBD_BACTEROID02-709</name>
</gene>